<dbReference type="SFLD" id="SFLDS00003">
    <property type="entry name" value="Haloacid_Dehalogenase"/>
    <property type="match status" value="1"/>
</dbReference>
<dbReference type="InterPro" id="IPR023198">
    <property type="entry name" value="PGP-like_dom2"/>
</dbReference>
<dbReference type="Gene3D" id="3.40.50.1000">
    <property type="entry name" value="HAD superfamily/HAD-like"/>
    <property type="match status" value="1"/>
</dbReference>
<sequence>MKNIKVIAFDGDDTLWVNEPYYQETETQFCNLLTAYLPEEEIKKILFQTEMANLPLYGYGAKGFMLSMMETALKISENRVEPSVLQQIISLGKALLEKPIDLLDGVQSVLAVLQNRYKLVLATKGDLLDQERKLLKSGLNPFFHHIEIMSNKKESDYEKLLHHLDIAPEEFLMVGNSLPSDIIPVIELGGFGIHVPYHTTWQHEQVNQHNLDNSRYREVKKLSEIPELLLHEKN</sequence>
<dbReference type="GO" id="GO:0016787">
    <property type="term" value="F:hydrolase activity"/>
    <property type="evidence" value="ECO:0007669"/>
    <property type="project" value="UniProtKB-KW"/>
</dbReference>
<protein>
    <submittedName>
        <fullName evidence="2">Haloacid dehalogenase</fullName>
    </submittedName>
</protein>
<dbReference type="InterPro" id="IPR023214">
    <property type="entry name" value="HAD_sf"/>
</dbReference>
<gene>
    <name evidence="2" type="ORF">PbJCM13498_25890</name>
</gene>
<dbReference type="EMBL" id="BLAX01000001">
    <property type="protein sequence ID" value="GET33726.1"/>
    <property type="molecule type" value="Genomic_DNA"/>
</dbReference>
<proteinExistence type="predicted"/>
<reference evidence="2 3" key="1">
    <citation type="submission" date="2019-10" db="EMBL/GenBank/DDBJ databases">
        <title>Prolixibacter strains distinguished by the presence of nitrate reductase genes were adept at nitrate-dependent anaerobic corrosion of metallic iron and carbon steel.</title>
        <authorList>
            <person name="Iino T."/>
            <person name="Shono N."/>
            <person name="Ito K."/>
            <person name="Nakamura R."/>
            <person name="Sueoka K."/>
            <person name="Harayama S."/>
            <person name="Ohkuma M."/>
        </authorList>
    </citation>
    <scope>NUCLEOTIDE SEQUENCE [LARGE SCALE GENOMIC DNA]</scope>
    <source>
        <strain evidence="2 3">JCM 13498</strain>
    </source>
</reference>
<dbReference type="SUPFAM" id="SSF56784">
    <property type="entry name" value="HAD-like"/>
    <property type="match status" value="1"/>
</dbReference>
<accession>A0A5M4B1F8</accession>
<name>A0A5M4B1F8_9BACT</name>
<dbReference type="AlphaFoldDB" id="A0A5M4B1F8"/>
<organism evidence="2 3">
    <name type="scientific">Prolixibacter bellariivorans</name>
    <dbReference type="NCBI Taxonomy" id="314319"/>
    <lineage>
        <taxon>Bacteria</taxon>
        <taxon>Pseudomonadati</taxon>
        <taxon>Bacteroidota</taxon>
        <taxon>Bacteroidia</taxon>
        <taxon>Marinilabiliales</taxon>
        <taxon>Prolixibacteraceae</taxon>
        <taxon>Prolixibacter</taxon>
    </lineage>
</organism>
<evidence type="ECO:0000313" key="2">
    <source>
        <dbReference type="EMBL" id="GET33726.1"/>
    </source>
</evidence>
<dbReference type="Pfam" id="PF00702">
    <property type="entry name" value="Hydrolase"/>
    <property type="match status" value="1"/>
</dbReference>
<keyword evidence="3" id="KW-1185">Reference proteome</keyword>
<comment type="caution">
    <text evidence="2">The sequence shown here is derived from an EMBL/GenBank/DDBJ whole genome shotgun (WGS) entry which is preliminary data.</text>
</comment>
<dbReference type="InterPro" id="IPR036412">
    <property type="entry name" value="HAD-like_sf"/>
</dbReference>
<dbReference type="PANTHER" id="PTHR43316">
    <property type="entry name" value="HYDROLASE, HALOACID DELAHOGENASE-RELATED"/>
    <property type="match status" value="1"/>
</dbReference>
<dbReference type="Proteomes" id="UP000391834">
    <property type="component" value="Unassembled WGS sequence"/>
</dbReference>
<evidence type="ECO:0000256" key="1">
    <source>
        <dbReference type="ARBA" id="ARBA00022801"/>
    </source>
</evidence>
<dbReference type="OrthoDB" id="6101375at2"/>
<evidence type="ECO:0000313" key="3">
    <source>
        <dbReference type="Proteomes" id="UP000391834"/>
    </source>
</evidence>
<dbReference type="Gene3D" id="1.10.150.240">
    <property type="entry name" value="Putative phosphatase, domain 2"/>
    <property type="match status" value="1"/>
</dbReference>
<dbReference type="RefSeq" id="WP_025864272.1">
    <property type="nucleotide sequence ID" value="NZ_BLAX01000001.1"/>
</dbReference>
<dbReference type="PANTHER" id="PTHR43316:SF8">
    <property type="entry name" value="HAD FAMILY HYDROLASE"/>
    <property type="match status" value="1"/>
</dbReference>
<dbReference type="SFLD" id="SFLDG01129">
    <property type="entry name" value="C1.5:_HAD__Beta-PGM__Phosphata"/>
    <property type="match status" value="1"/>
</dbReference>
<dbReference type="InterPro" id="IPR051540">
    <property type="entry name" value="S-2-haloacid_dehalogenase"/>
</dbReference>
<keyword evidence="1" id="KW-0378">Hydrolase</keyword>